<keyword evidence="5" id="KW-0732">Signal</keyword>
<dbReference type="CDD" id="cd16280">
    <property type="entry name" value="metallo-hydrolase-like_MBL-fold"/>
    <property type="match status" value="1"/>
</dbReference>
<evidence type="ECO:0000256" key="1">
    <source>
        <dbReference type="ARBA" id="ARBA00001947"/>
    </source>
</evidence>
<dbReference type="GO" id="GO:0016787">
    <property type="term" value="F:hydrolase activity"/>
    <property type="evidence" value="ECO:0007669"/>
    <property type="project" value="UniProtKB-KW"/>
</dbReference>
<keyword evidence="3" id="KW-0378">Hydrolase</keyword>
<dbReference type="Gene3D" id="3.60.15.10">
    <property type="entry name" value="Ribonuclease Z/Hydroxyacylglutathione hydrolase-like"/>
    <property type="match status" value="1"/>
</dbReference>
<keyword evidence="4" id="KW-0862">Zinc</keyword>
<evidence type="ECO:0000256" key="2">
    <source>
        <dbReference type="ARBA" id="ARBA00022723"/>
    </source>
</evidence>
<dbReference type="PANTHER" id="PTHR46233">
    <property type="entry name" value="HYDROXYACYLGLUTATHIONE HYDROLASE GLOC"/>
    <property type="match status" value="1"/>
</dbReference>
<dbReference type="Proteomes" id="UP001392437">
    <property type="component" value="Unassembled WGS sequence"/>
</dbReference>
<evidence type="ECO:0000313" key="7">
    <source>
        <dbReference type="EMBL" id="KAK8132238.1"/>
    </source>
</evidence>
<dbReference type="Pfam" id="PF00753">
    <property type="entry name" value="Lactamase_B"/>
    <property type="match status" value="1"/>
</dbReference>
<feature type="domain" description="Metallo-beta-lactamase" evidence="6">
    <location>
        <begin position="110"/>
        <end position="290"/>
    </location>
</feature>
<sequence>MRLPIASWPSPAAWLTLLVLATLGQGQGLSATTNFTTWWNSTNYPQEQASNVTKYIAEGIEVAGQDLYHHFQHRCIRQQIYPALASGGQSPGFVKPHRPFDSVFFVGSGFVSAWAVDTGAGLLLIDALNNPDEARTVILPGLASFGYSGADIAAILITHEHADHYGGARYLQDTFDTPVYALGACWDGIEHDPIRPEGLDIPVRNETLKDGQDLTVGNTTIHIVATPGHTAGTVSFFLPVYDRGVRHVAGLYGGGGIPKSVSLKEQQIASFAKFASSAAARGADVLMSNHASQDDSLVNFDILDHRSTENPFVIGTDAYVRYLQTMAICVRVQAARLGETLSV</sequence>
<dbReference type="SMART" id="SM00849">
    <property type="entry name" value="Lactamase_B"/>
    <property type="match status" value="1"/>
</dbReference>
<dbReference type="InterPro" id="IPR036866">
    <property type="entry name" value="RibonucZ/Hydroxyglut_hydro"/>
</dbReference>
<keyword evidence="8" id="KW-1185">Reference proteome</keyword>
<protein>
    <recommendedName>
        <fullName evidence="6">Metallo-beta-lactamase domain-containing protein</fullName>
    </recommendedName>
</protein>
<dbReference type="InterPro" id="IPR051453">
    <property type="entry name" value="MBL_Glyoxalase_II"/>
</dbReference>
<keyword evidence="2" id="KW-0479">Metal-binding</keyword>
<evidence type="ECO:0000256" key="3">
    <source>
        <dbReference type="ARBA" id="ARBA00022801"/>
    </source>
</evidence>
<gene>
    <name evidence="7" type="ORF">PG999_000411</name>
</gene>
<dbReference type="PANTHER" id="PTHR46233:SF3">
    <property type="entry name" value="HYDROXYACYLGLUTATHIONE HYDROLASE GLOC"/>
    <property type="match status" value="1"/>
</dbReference>
<name>A0AAW0RBN8_9PEZI</name>
<comment type="caution">
    <text evidence="7">The sequence shown here is derived from an EMBL/GenBank/DDBJ whole genome shotgun (WGS) entry which is preliminary data.</text>
</comment>
<accession>A0AAW0RBN8</accession>
<organism evidence="7 8">
    <name type="scientific">Apiospora kogelbergensis</name>
    <dbReference type="NCBI Taxonomy" id="1337665"/>
    <lineage>
        <taxon>Eukaryota</taxon>
        <taxon>Fungi</taxon>
        <taxon>Dikarya</taxon>
        <taxon>Ascomycota</taxon>
        <taxon>Pezizomycotina</taxon>
        <taxon>Sordariomycetes</taxon>
        <taxon>Xylariomycetidae</taxon>
        <taxon>Amphisphaeriales</taxon>
        <taxon>Apiosporaceae</taxon>
        <taxon>Apiospora</taxon>
    </lineage>
</organism>
<evidence type="ECO:0000256" key="5">
    <source>
        <dbReference type="SAM" id="SignalP"/>
    </source>
</evidence>
<dbReference type="SUPFAM" id="SSF56281">
    <property type="entry name" value="Metallo-hydrolase/oxidoreductase"/>
    <property type="match status" value="1"/>
</dbReference>
<dbReference type="EMBL" id="JAQQWP010000001">
    <property type="protein sequence ID" value="KAK8132238.1"/>
    <property type="molecule type" value="Genomic_DNA"/>
</dbReference>
<evidence type="ECO:0000256" key="4">
    <source>
        <dbReference type="ARBA" id="ARBA00022833"/>
    </source>
</evidence>
<comment type="cofactor">
    <cofactor evidence="1">
        <name>Zn(2+)</name>
        <dbReference type="ChEBI" id="CHEBI:29105"/>
    </cofactor>
</comment>
<reference evidence="7 8" key="1">
    <citation type="submission" date="2023-01" db="EMBL/GenBank/DDBJ databases">
        <title>Analysis of 21 Apiospora genomes using comparative genomics revels a genus with tremendous synthesis potential of carbohydrate active enzymes and secondary metabolites.</title>
        <authorList>
            <person name="Sorensen T."/>
        </authorList>
    </citation>
    <scope>NUCLEOTIDE SEQUENCE [LARGE SCALE GENOMIC DNA]</scope>
    <source>
        <strain evidence="7 8">CBS 117206</strain>
    </source>
</reference>
<evidence type="ECO:0000313" key="8">
    <source>
        <dbReference type="Proteomes" id="UP001392437"/>
    </source>
</evidence>
<evidence type="ECO:0000259" key="6">
    <source>
        <dbReference type="SMART" id="SM00849"/>
    </source>
</evidence>
<dbReference type="AlphaFoldDB" id="A0AAW0RBN8"/>
<proteinExistence type="predicted"/>
<dbReference type="InterPro" id="IPR001279">
    <property type="entry name" value="Metallo-B-lactamas"/>
</dbReference>
<feature type="signal peptide" evidence="5">
    <location>
        <begin position="1"/>
        <end position="26"/>
    </location>
</feature>
<dbReference type="GO" id="GO:0046872">
    <property type="term" value="F:metal ion binding"/>
    <property type="evidence" value="ECO:0007669"/>
    <property type="project" value="UniProtKB-KW"/>
</dbReference>
<feature type="chain" id="PRO_5043990546" description="Metallo-beta-lactamase domain-containing protein" evidence="5">
    <location>
        <begin position="27"/>
        <end position="343"/>
    </location>
</feature>